<dbReference type="SUPFAM" id="SSF101152">
    <property type="entry name" value="Mob1/phocein"/>
    <property type="match status" value="1"/>
</dbReference>
<organism evidence="1">
    <name type="scientific">Dunaliella tertiolecta</name>
    <name type="common">Green alga</name>
    <dbReference type="NCBI Taxonomy" id="3047"/>
    <lineage>
        <taxon>Eukaryota</taxon>
        <taxon>Viridiplantae</taxon>
        <taxon>Chlorophyta</taxon>
        <taxon>core chlorophytes</taxon>
        <taxon>Chlorophyceae</taxon>
        <taxon>CS clade</taxon>
        <taxon>Chlamydomonadales</taxon>
        <taxon>Dunaliellaceae</taxon>
        <taxon>Dunaliella</taxon>
    </lineage>
</organism>
<proteinExistence type="predicted"/>
<dbReference type="InterPro" id="IPR005301">
    <property type="entry name" value="MOB_kinase_act_fam"/>
</dbReference>
<sequence>MNMFTLGKTNAKTFRPKTLTGSKGLQLKRHIEATLGSGNIMDAVKLPPGEEFEEWLAVNTVDFYNAVSMLYGTLAEFCTEKSCEVMSASSKYEYLWADGVKIKKPVRLSAPEYIDKLFDWIESQIDDENIFPQQFGAQFPPNYLEVTKTIYKRLFRVYAHIYHSHFKQICSLDEEAHLNTCFKHFIFFTLHYNLVDSKELAPLQELIDQFQGKAAPPAKAPAS</sequence>
<dbReference type="EMBL" id="HBIP01034124">
    <property type="protein sequence ID" value="CAE0505752.1"/>
    <property type="molecule type" value="Transcribed_RNA"/>
</dbReference>
<dbReference type="PANTHER" id="PTHR22599">
    <property type="entry name" value="MPS ONE BINDER KINASE ACTIVATOR-LIKE MOB"/>
    <property type="match status" value="1"/>
</dbReference>
<accession>A0A7S3R8C1</accession>
<gene>
    <name evidence="1" type="ORF">DTER00134_LOCUS20825</name>
</gene>
<protein>
    <submittedName>
        <fullName evidence="1">Uncharacterized protein</fullName>
    </submittedName>
</protein>
<dbReference type="FunFam" id="1.20.140.30:FF:000001">
    <property type="entry name" value="MOB kinase activator 1A"/>
    <property type="match status" value="1"/>
</dbReference>
<evidence type="ECO:0000313" key="1">
    <source>
        <dbReference type="EMBL" id="CAE0505752.1"/>
    </source>
</evidence>
<dbReference type="Gene3D" id="1.20.140.30">
    <property type="entry name" value="MOB kinase activator"/>
    <property type="match status" value="1"/>
</dbReference>
<reference evidence="1" key="1">
    <citation type="submission" date="2021-01" db="EMBL/GenBank/DDBJ databases">
        <authorList>
            <person name="Corre E."/>
            <person name="Pelletier E."/>
            <person name="Niang G."/>
            <person name="Scheremetjew M."/>
            <person name="Finn R."/>
            <person name="Kale V."/>
            <person name="Holt S."/>
            <person name="Cochrane G."/>
            <person name="Meng A."/>
            <person name="Brown T."/>
            <person name="Cohen L."/>
        </authorList>
    </citation>
    <scope>NUCLEOTIDE SEQUENCE</scope>
    <source>
        <strain evidence="1">CCMP1320</strain>
    </source>
</reference>
<dbReference type="InterPro" id="IPR036703">
    <property type="entry name" value="MOB_kinase_act_sf"/>
</dbReference>
<dbReference type="Pfam" id="PF03637">
    <property type="entry name" value="Mob1_phocein"/>
    <property type="match status" value="1"/>
</dbReference>
<dbReference type="SMART" id="SM01388">
    <property type="entry name" value="Mob1_phocein"/>
    <property type="match status" value="1"/>
</dbReference>
<name>A0A7S3R8C1_DUNTE</name>
<dbReference type="AlphaFoldDB" id="A0A7S3R8C1"/>